<organism evidence="5">
    <name type="scientific">Vibrio nigripulchritudo</name>
    <dbReference type="NCBI Taxonomy" id="28173"/>
    <lineage>
        <taxon>Bacteria</taxon>
        <taxon>Pseudomonadati</taxon>
        <taxon>Pseudomonadota</taxon>
        <taxon>Gammaproteobacteria</taxon>
        <taxon>Vibrionales</taxon>
        <taxon>Vibrionaceae</taxon>
        <taxon>Vibrio</taxon>
    </lineage>
</organism>
<dbReference type="AlphaFoldDB" id="A0A9P1NJQ8"/>
<keyword evidence="5" id="KW-0614">Plasmid</keyword>
<dbReference type="PROSITE" id="PS50943">
    <property type="entry name" value="HTH_CROC1"/>
    <property type="match status" value="1"/>
</dbReference>
<evidence type="ECO:0000256" key="2">
    <source>
        <dbReference type="ARBA" id="ARBA00023125"/>
    </source>
</evidence>
<dbReference type="InterPro" id="IPR036286">
    <property type="entry name" value="LexA/Signal_pep-like_sf"/>
</dbReference>
<dbReference type="InterPro" id="IPR015927">
    <property type="entry name" value="Peptidase_S24_S26A/B/C"/>
</dbReference>
<dbReference type="Pfam" id="PF00717">
    <property type="entry name" value="Peptidase_S24"/>
    <property type="match status" value="1"/>
</dbReference>
<dbReference type="Gene3D" id="2.10.109.10">
    <property type="entry name" value="Umud Fragment, subunit A"/>
    <property type="match status" value="1"/>
</dbReference>
<accession>A0A9P1NJQ8</accession>
<proteinExistence type="predicted"/>
<dbReference type="InterPro" id="IPR010982">
    <property type="entry name" value="Lambda_DNA-bd_dom_sf"/>
</dbReference>
<dbReference type="Pfam" id="PF01381">
    <property type="entry name" value="HTH_3"/>
    <property type="match status" value="1"/>
</dbReference>
<dbReference type="CDD" id="cd00093">
    <property type="entry name" value="HTH_XRE"/>
    <property type="match status" value="1"/>
</dbReference>
<dbReference type="GO" id="GO:0003677">
    <property type="term" value="F:DNA binding"/>
    <property type="evidence" value="ECO:0007669"/>
    <property type="project" value="UniProtKB-KW"/>
</dbReference>
<dbReference type="PANTHER" id="PTHR40661:SF3">
    <property type="entry name" value="FELS-1 PROPHAGE TRANSCRIPTIONAL REGULATOR"/>
    <property type="match status" value="1"/>
</dbReference>
<dbReference type="EMBL" id="FP893246">
    <property type="protein sequence ID" value="CBJ93158.1"/>
    <property type="molecule type" value="Genomic_DNA"/>
</dbReference>
<feature type="domain" description="HTH cro/C1-type" evidence="4">
    <location>
        <begin position="11"/>
        <end position="65"/>
    </location>
</feature>
<reference evidence="5" key="1">
    <citation type="submission" date="2010-02" db="EMBL/GenBank/DDBJ databases">
        <authorList>
            <person name="Genoscope - CEA"/>
        </authorList>
    </citation>
    <scope>NUCLEOTIDE SEQUENCE</scope>
    <source>
        <plasmid evidence="5">VIBNI_pA</plasmid>
    </source>
</reference>
<dbReference type="SUPFAM" id="SSF47413">
    <property type="entry name" value="lambda repressor-like DNA-binding domains"/>
    <property type="match status" value="1"/>
</dbReference>
<evidence type="ECO:0000259" key="4">
    <source>
        <dbReference type="PROSITE" id="PS50943"/>
    </source>
</evidence>
<dbReference type="PANTHER" id="PTHR40661">
    <property type="match status" value="1"/>
</dbReference>
<keyword evidence="1" id="KW-0805">Transcription regulation</keyword>
<dbReference type="Gene3D" id="1.10.260.40">
    <property type="entry name" value="lambda repressor-like DNA-binding domains"/>
    <property type="match status" value="1"/>
</dbReference>
<evidence type="ECO:0000313" key="5">
    <source>
        <dbReference type="EMBL" id="CBJ93158.1"/>
    </source>
</evidence>
<dbReference type="InterPro" id="IPR001387">
    <property type="entry name" value="Cro/C1-type_HTH"/>
</dbReference>
<dbReference type="SMART" id="SM00530">
    <property type="entry name" value="HTH_XRE"/>
    <property type="match status" value="1"/>
</dbReference>
<evidence type="ECO:0000256" key="1">
    <source>
        <dbReference type="ARBA" id="ARBA00023015"/>
    </source>
</evidence>
<evidence type="ECO:0000256" key="3">
    <source>
        <dbReference type="ARBA" id="ARBA00023163"/>
    </source>
</evidence>
<keyword evidence="3" id="KW-0804">Transcription</keyword>
<protein>
    <submittedName>
        <fullName evidence="5">Lambda repressor-like, DNA-binding fused with Peptidase S24, S26A, S26B and S26C</fullName>
    </submittedName>
</protein>
<geneLocation type="plasmid" evidence="5">
    <name>VIBNI_pA</name>
</geneLocation>
<keyword evidence="2 5" id="KW-0238">DNA-binding</keyword>
<sequence length="200" mass="22325">MNQMSELGKRLENLRLGQGLTQEQMGRIAGVTGVTVGKWERGDAVPRDEKLKAVAAHFRVSFEYLRVGFDQTALLSATQQEVVVIPSYRSGEDTLIYDARLLPQQRSHHLVYLAIEGGNMGDVFPVGSRVVVDTDDLHLKEGQFYALELNEFLTIRKVFYTTNGVSLEMPGNTQHFESITFPEMNRITVIGRVVAGASPR</sequence>
<name>A0A9P1NJQ8_9VIBR</name>
<gene>
    <name evidence="5" type="ORF">VIBNI_0128</name>
</gene>
<dbReference type="SUPFAM" id="SSF51306">
    <property type="entry name" value="LexA/Signal peptidase"/>
    <property type="match status" value="1"/>
</dbReference>